<protein>
    <submittedName>
        <fullName evidence="1">Uncharacterized protein</fullName>
    </submittedName>
</protein>
<evidence type="ECO:0000313" key="2">
    <source>
        <dbReference type="Proteomes" id="UP000307173"/>
    </source>
</evidence>
<accession>A0A4T0X698</accession>
<dbReference type="AlphaFoldDB" id="A0A4T0X698"/>
<name>A0A4T0X698_9ASCO</name>
<dbReference type="OrthoDB" id="3997535at2759"/>
<comment type="caution">
    <text evidence="1">The sequence shown here is derived from an EMBL/GenBank/DDBJ whole genome shotgun (WGS) entry which is preliminary data.</text>
</comment>
<dbReference type="EMBL" id="SELW01000055">
    <property type="protein sequence ID" value="TID31036.1"/>
    <property type="molecule type" value="Genomic_DNA"/>
</dbReference>
<organism evidence="1 2">
    <name type="scientific">Pichia inconspicua</name>
    <dbReference type="NCBI Taxonomy" id="52247"/>
    <lineage>
        <taxon>Eukaryota</taxon>
        <taxon>Fungi</taxon>
        <taxon>Dikarya</taxon>
        <taxon>Ascomycota</taxon>
        <taxon>Saccharomycotina</taxon>
        <taxon>Pichiomycetes</taxon>
        <taxon>Pichiales</taxon>
        <taxon>Pichiaceae</taxon>
        <taxon>Pichia</taxon>
    </lineage>
</organism>
<keyword evidence="2" id="KW-1185">Reference proteome</keyword>
<sequence length="225" mass="26477">MAIDYSEDVNRIISAKLKDWISIIKRDRCFIKENHEIEWSEIRAEIINFIKQFVSDILRVEGEHIHFEPFGNRKRNINSFIMEIESLLSKFQNSPPFTIYYLIRVLSLDEGFNCLTDYKIDKRYNGLKTYNRKTIDLITKTETSVVVNNVYYEEDGEFKIPSMNKVHAIKFLKLLIKCLEVESSCDDVINDMEYYKSANLIGKDYVRNGDESADNDSIMKLVKIK</sequence>
<dbReference type="Proteomes" id="UP000307173">
    <property type="component" value="Unassembled WGS sequence"/>
</dbReference>
<gene>
    <name evidence="1" type="ORF">CANINC_000397</name>
</gene>
<evidence type="ECO:0000313" key="1">
    <source>
        <dbReference type="EMBL" id="TID31036.1"/>
    </source>
</evidence>
<proteinExistence type="predicted"/>
<reference evidence="1 2" key="1">
    <citation type="journal article" date="2019" name="Front. Genet.">
        <title>Whole-Genome Sequencing of the Opportunistic Yeast Pathogen Candida inconspicua Uncovers Its Hybrid Origin.</title>
        <authorList>
            <person name="Mixao V."/>
            <person name="Hansen A.P."/>
            <person name="Saus E."/>
            <person name="Boekhout T."/>
            <person name="Lass-Florl C."/>
            <person name="Gabaldon T."/>
        </authorList>
    </citation>
    <scope>NUCLEOTIDE SEQUENCE [LARGE SCALE GENOMIC DNA]</scope>
    <source>
        <strain evidence="1 2">CBS 180</strain>
    </source>
</reference>